<comment type="caution">
    <text evidence="2">The sequence shown here is derived from an EMBL/GenBank/DDBJ whole genome shotgun (WGS) entry which is preliminary data.</text>
</comment>
<keyword evidence="1" id="KW-1133">Transmembrane helix</keyword>
<dbReference type="AlphaFoldDB" id="A0A948T9Y2"/>
<evidence type="ECO:0008006" key="4">
    <source>
        <dbReference type="Google" id="ProtNLM"/>
    </source>
</evidence>
<sequence length="147" mass="17094">MKTFSSQMSEKAKGCVWMSMMYSVTAIVLCIVLVLLSERNVDNLIPFISCFIFMALSSCIRIYHIEYSISDEYLSIRDFKYRSINIFDIKEIIALKEKKRFTLNIPYDTVIIEKNGKKTYLAPENRDMMLETIKGINPEITFSSSQQ</sequence>
<name>A0A948T9Y2_9BACT</name>
<gene>
    <name evidence="2" type="ORF">H9777_01715</name>
</gene>
<feature type="transmembrane region" description="Helical" evidence="1">
    <location>
        <begin position="20"/>
        <end position="37"/>
    </location>
</feature>
<protein>
    <recommendedName>
        <fullName evidence="4">PH domain-containing protein</fullName>
    </recommendedName>
</protein>
<reference evidence="2" key="2">
    <citation type="submission" date="2021-04" db="EMBL/GenBank/DDBJ databases">
        <authorList>
            <person name="Gilroy R."/>
        </authorList>
    </citation>
    <scope>NUCLEOTIDE SEQUENCE</scope>
    <source>
        <strain evidence="2">G4-2901</strain>
    </source>
</reference>
<organism evidence="2 3">
    <name type="scientific">Candidatus Phocaeicola faecigallinarum</name>
    <dbReference type="NCBI Taxonomy" id="2838732"/>
    <lineage>
        <taxon>Bacteria</taxon>
        <taxon>Pseudomonadati</taxon>
        <taxon>Bacteroidota</taxon>
        <taxon>Bacteroidia</taxon>
        <taxon>Bacteroidales</taxon>
        <taxon>Bacteroidaceae</taxon>
        <taxon>Phocaeicola</taxon>
    </lineage>
</organism>
<accession>A0A948T9Y2</accession>
<evidence type="ECO:0000256" key="1">
    <source>
        <dbReference type="SAM" id="Phobius"/>
    </source>
</evidence>
<reference evidence="2" key="1">
    <citation type="journal article" date="2021" name="PeerJ">
        <title>Extensive microbial diversity within the chicken gut microbiome revealed by metagenomics and culture.</title>
        <authorList>
            <person name="Gilroy R."/>
            <person name="Ravi A."/>
            <person name="Getino M."/>
            <person name="Pursley I."/>
            <person name="Horton D.L."/>
            <person name="Alikhan N.F."/>
            <person name="Baker D."/>
            <person name="Gharbi K."/>
            <person name="Hall N."/>
            <person name="Watson M."/>
            <person name="Adriaenssens E.M."/>
            <person name="Foster-Nyarko E."/>
            <person name="Jarju S."/>
            <person name="Secka A."/>
            <person name="Antonio M."/>
            <person name="Oren A."/>
            <person name="Chaudhuri R.R."/>
            <person name="La Ragione R."/>
            <person name="Hildebrand F."/>
            <person name="Pallen M.J."/>
        </authorList>
    </citation>
    <scope>NUCLEOTIDE SEQUENCE</scope>
    <source>
        <strain evidence="2">G4-2901</strain>
    </source>
</reference>
<keyword evidence="1" id="KW-0812">Transmembrane</keyword>
<feature type="transmembrane region" description="Helical" evidence="1">
    <location>
        <begin position="43"/>
        <end position="63"/>
    </location>
</feature>
<dbReference type="Proteomes" id="UP000783796">
    <property type="component" value="Unassembled WGS sequence"/>
</dbReference>
<dbReference type="EMBL" id="JAHLFW010000015">
    <property type="protein sequence ID" value="MBU3837049.1"/>
    <property type="molecule type" value="Genomic_DNA"/>
</dbReference>
<keyword evidence="1" id="KW-0472">Membrane</keyword>
<evidence type="ECO:0000313" key="3">
    <source>
        <dbReference type="Proteomes" id="UP000783796"/>
    </source>
</evidence>
<proteinExistence type="predicted"/>
<evidence type="ECO:0000313" key="2">
    <source>
        <dbReference type="EMBL" id="MBU3837049.1"/>
    </source>
</evidence>